<evidence type="ECO:0000256" key="1">
    <source>
        <dbReference type="SAM" id="Phobius"/>
    </source>
</evidence>
<keyword evidence="1" id="KW-1133">Transmembrane helix</keyword>
<keyword evidence="1" id="KW-0812">Transmembrane</keyword>
<feature type="transmembrane region" description="Helical" evidence="1">
    <location>
        <begin position="14"/>
        <end position="36"/>
    </location>
</feature>
<accession>Q4V7P8</accession>
<dbReference type="AlphaFoldDB" id="Q4V7P8"/>
<proteinExistence type="evidence at transcript level"/>
<name>Q4V7P8_XENLA</name>
<sequence>MKCWGSKDPSLREIICFSLCCCGATFALQVVFNLLIPDHIADAFSPPRVPPSG</sequence>
<dbReference type="EMBL" id="BC097783">
    <property type="protein sequence ID" value="AAH97783.1"/>
    <property type="molecule type" value="mRNA"/>
</dbReference>
<evidence type="ECO:0000313" key="2">
    <source>
        <dbReference type="EMBL" id="AAH97783.1"/>
    </source>
</evidence>
<organism evidence="2">
    <name type="scientific">Xenopus laevis</name>
    <name type="common">African clawed frog</name>
    <dbReference type="NCBI Taxonomy" id="8355"/>
    <lineage>
        <taxon>Eukaryota</taxon>
        <taxon>Metazoa</taxon>
        <taxon>Chordata</taxon>
        <taxon>Craniata</taxon>
        <taxon>Vertebrata</taxon>
        <taxon>Euteleostomi</taxon>
        <taxon>Amphibia</taxon>
        <taxon>Batrachia</taxon>
        <taxon>Anura</taxon>
        <taxon>Pipoidea</taxon>
        <taxon>Pipidae</taxon>
        <taxon>Xenopodinae</taxon>
        <taxon>Xenopus</taxon>
        <taxon>Xenopus</taxon>
    </lineage>
</organism>
<keyword evidence="1" id="KW-0472">Membrane</keyword>
<reference evidence="2" key="1">
    <citation type="submission" date="2005-06" db="EMBL/GenBank/DDBJ databases">
        <authorList>
            <consortium name="NIH - Xenopus Gene Collection (XGC) project"/>
        </authorList>
    </citation>
    <scope>NUCLEOTIDE SEQUENCE [LARGE SCALE MRNA]</scope>
    <source>
        <tissue evidence="2">Egg</tissue>
    </source>
</reference>
<gene>
    <name evidence="2" type="primary">MGC115490</name>
</gene>
<protein>
    <submittedName>
        <fullName evidence="2">MGC115490 protein</fullName>
    </submittedName>
</protein>